<protein>
    <submittedName>
        <fullName evidence="2">Uncharacterized protein</fullName>
    </submittedName>
</protein>
<evidence type="ECO:0000256" key="1">
    <source>
        <dbReference type="SAM" id="MobiDB-lite"/>
    </source>
</evidence>
<organism evidence="2 3">
    <name type="scientific">Crenichthys baileyi</name>
    <name type="common">White River springfish</name>
    <dbReference type="NCBI Taxonomy" id="28760"/>
    <lineage>
        <taxon>Eukaryota</taxon>
        <taxon>Metazoa</taxon>
        <taxon>Chordata</taxon>
        <taxon>Craniata</taxon>
        <taxon>Vertebrata</taxon>
        <taxon>Euteleostomi</taxon>
        <taxon>Actinopterygii</taxon>
        <taxon>Neopterygii</taxon>
        <taxon>Teleostei</taxon>
        <taxon>Neoteleostei</taxon>
        <taxon>Acanthomorphata</taxon>
        <taxon>Ovalentaria</taxon>
        <taxon>Atherinomorphae</taxon>
        <taxon>Cyprinodontiformes</taxon>
        <taxon>Goodeidae</taxon>
        <taxon>Crenichthys</taxon>
    </lineage>
</organism>
<evidence type="ECO:0000313" key="2">
    <source>
        <dbReference type="EMBL" id="KAK5600634.1"/>
    </source>
</evidence>
<feature type="compositionally biased region" description="Polar residues" evidence="1">
    <location>
        <begin position="23"/>
        <end position="38"/>
    </location>
</feature>
<accession>A0AAV9QVW5</accession>
<sequence length="159" mass="16986">MSLCWPGKTSGSPPPEELEEESVNTSQIQQLSQGPQTRAHSHVHTLREEEEEEEEAGAGGPQEPGPPVSALFTEQILLLSKQPNLLPSSPTSNAVTRCRLLQQLFNLLRPAENDPHDPELKEPSVASSRSDCSLHSCNSPSIGSCGDPNQLQGSGSNAA</sequence>
<feature type="compositionally biased region" description="Basic and acidic residues" evidence="1">
    <location>
        <begin position="111"/>
        <end position="122"/>
    </location>
</feature>
<feature type="region of interest" description="Disordered" evidence="1">
    <location>
        <begin position="110"/>
        <end position="159"/>
    </location>
</feature>
<keyword evidence="3" id="KW-1185">Reference proteome</keyword>
<proteinExistence type="predicted"/>
<feature type="region of interest" description="Disordered" evidence="1">
    <location>
        <begin position="1"/>
        <end position="70"/>
    </location>
</feature>
<feature type="compositionally biased region" description="Polar residues" evidence="1">
    <location>
        <begin position="125"/>
        <end position="159"/>
    </location>
</feature>
<dbReference type="AlphaFoldDB" id="A0AAV9QVW5"/>
<comment type="caution">
    <text evidence="2">The sequence shown here is derived from an EMBL/GenBank/DDBJ whole genome shotgun (WGS) entry which is preliminary data.</text>
</comment>
<gene>
    <name evidence="2" type="ORF">CRENBAI_001364</name>
</gene>
<name>A0AAV9QVW5_9TELE</name>
<dbReference type="EMBL" id="JAHHUM010002882">
    <property type="protein sequence ID" value="KAK5600634.1"/>
    <property type="molecule type" value="Genomic_DNA"/>
</dbReference>
<dbReference type="Proteomes" id="UP001311232">
    <property type="component" value="Unassembled WGS sequence"/>
</dbReference>
<reference evidence="2 3" key="1">
    <citation type="submission" date="2021-06" db="EMBL/GenBank/DDBJ databases">
        <authorList>
            <person name="Palmer J.M."/>
        </authorList>
    </citation>
    <scope>NUCLEOTIDE SEQUENCE [LARGE SCALE GENOMIC DNA]</scope>
    <source>
        <strain evidence="2 3">MEX-2019</strain>
        <tissue evidence="2">Muscle</tissue>
    </source>
</reference>
<evidence type="ECO:0000313" key="3">
    <source>
        <dbReference type="Proteomes" id="UP001311232"/>
    </source>
</evidence>